<dbReference type="EMBL" id="JADQDF010000001">
    <property type="protein sequence ID" value="MBW0131193.1"/>
    <property type="molecule type" value="Genomic_DNA"/>
</dbReference>
<keyword evidence="3" id="KW-1185">Reference proteome</keyword>
<comment type="caution">
    <text evidence="1">The sequence shown here is derived from an EMBL/GenBank/DDBJ whole genome shotgun (WGS) entry which is preliminary data.</text>
</comment>
<evidence type="ECO:0000313" key="2">
    <source>
        <dbReference type="EMBL" id="MBW0132640.1"/>
    </source>
</evidence>
<name>A0ABS6UG44_9PSEU</name>
<evidence type="ECO:0000313" key="3">
    <source>
        <dbReference type="Proteomes" id="UP000694300"/>
    </source>
</evidence>
<accession>A0ABS6UG44</accession>
<organism evidence="1 3">
    <name type="scientific">Pseudonocardia oceani</name>
    <dbReference type="NCBI Taxonomy" id="2792013"/>
    <lineage>
        <taxon>Bacteria</taxon>
        <taxon>Bacillati</taxon>
        <taxon>Actinomycetota</taxon>
        <taxon>Actinomycetes</taxon>
        <taxon>Pseudonocardiales</taxon>
        <taxon>Pseudonocardiaceae</taxon>
        <taxon>Pseudonocardia</taxon>
    </lineage>
</organism>
<dbReference type="Proteomes" id="UP000694300">
    <property type="component" value="Unassembled WGS sequence"/>
</dbReference>
<dbReference type="EMBL" id="JADQDF010000003">
    <property type="protein sequence ID" value="MBW0132640.1"/>
    <property type="molecule type" value="Genomic_DNA"/>
</dbReference>
<reference evidence="1 3" key="1">
    <citation type="submission" date="2020-11" db="EMBL/GenBank/DDBJ databases">
        <title>Pseudonocardia abyssalis sp. nov. and Pseudonocardia oceani sp. nov., description and phylogenomic analysis of two novel actinomycetes isolated from the deep Southern Ocean.</title>
        <authorList>
            <person name="Parra J."/>
        </authorList>
    </citation>
    <scope>NUCLEOTIDE SEQUENCE [LARGE SCALE GENOMIC DNA]</scope>
    <source>
        <strain evidence="1">KRD-185</strain>
        <strain evidence="3">KRD185</strain>
    </source>
</reference>
<proteinExistence type="predicted"/>
<protein>
    <submittedName>
        <fullName evidence="1">Uncharacterized protein</fullName>
    </submittedName>
</protein>
<evidence type="ECO:0000313" key="1">
    <source>
        <dbReference type="EMBL" id="MBW0131193.1"/>
    </source>
</evidence>
<sequence>MWARRLMVRRQVLVSLSSGRAFTGLLWARRGRQLVLKSAELLEPGAQAVVVDGDVVLDRAQVEYVQVVI</sequence>
<gene>
    <name evidence="1" type="ORF">I4I82_26435</name>
    <name evidence="2" type="ORF">I4I82_33875</name>
</gene>